<dbReference type="EMBL" id="SACJ01000009">
    <property type="protein sequence ID" value="RVT73900.1"/>
    <property type="molecule type" value="Genomic_DNA"/>
</dbReference>
<keyword evidence="2" id="KW-1003">Cell membrane</keyword>
<evidence type="ECO:0000313" key="8">
    <source>
        <dbReference type="EMBL" id="RVT73900.1"/>
    </source>
</evidence>
<dbReference type="RefSeq" id="WP_128196354.1">
    <property type="nucleotide sequence ID" value="NZ_SACJ01000009.1"/>
</dbReference>
<dbReference type="InterPro" id="IPR050189">
    <property type="entry name" value="MFS_Efflux_Transporters"/>
</dbReference>
<feature type="transmembrane region" description="Helical" evidence="6">
    <location>
        <begin position="371"/>
        <end position="391"/>
    </location>
</feature>
<dbReference type="PROSITE" id="PS51257">
    <property type="entry name" value="PROKAR_LIPOPROTEIN"/>
    <property type="match status" value="1"/>
</dbReference>
<evidence type="ECO:0000256" key="2">
    <source>
        <dbReference type="ARBA" id="ARBA00022475"/>
    </source>
</evidence>
<dbReference type="PROSITE" id="PS50850">
    <property type="entry name" value="MFS"/>
    <property type="match status" value="1"/>
</dbReference>
<evidence type="ECO:0000256" key="1">
    <source>
        <dbReference type="ARBA" id="ARBA00004651"/>
    </source>
</evidence>
<reference evidence="8 9" key="1">
    <citation type="submission" date="2019-01" db="EMBL/GenBank/DDBJ databases">
        <authorList>
            <person name="Chen W.-M."/>
        </authorList>
    </citation>
    <scope>NUCLEOTIDE SEQUENCE [LARGE SCALE GENOMIC DNA]</scope>
    <source>
        <strain evidence="8 9">BBQ-12</strain>
    </source>
</reference>
<dbReference type="Proteomes" id="UP000285211">
    <property type="component" value="Unassembled WGS sequence"/>
</dbReference>
<sequence>MKKSLFTYENGMVGLMALVFGCLFFDRLALNFLMPYIAKDLVLSDTQIGLLAGSLSLAWAFSSYFTVAWAEVKNRKKLVFLTAVITFSLCSFGSGIALSFAGLFLARFIMGFSEGAVIPLAQNFVERESSPNRLGLNAGILQGIGSALFGSILAPIILVAIAESMGWRKAFFVAGIPGIILALLSWRYVKKSTAESTEKKADASINFTELLQYNNIKWEIPLACCAFGWWFATLPFISKYFVNVQGMTPDEMGKTMGLLGLSGLIGSIIVPGLSDKYGRKPIMYIFISLGILYPFAVFFLKGNIFQLPLMFISYFAMGCVAMVAAVIPSEAVPIHLRAKAMGLVMGLGEIVGGVIIPSIAGVLSDKTDPSAFLWVSAAMAALGLFFVSKLLESNKSLSKKESFSEIETAFETN</sequence>
<feature type="transmembrane region" description="Helical" evidence="6">
    <location>
        <begin position="134"/>
        <end position="158"/>
    </location>
</feature>
<name>A0A3S2V2C7_9FLAO</name>
<dbReference type="OrthoDB" id="9815624at2"/>
<evidence type="ECO:0000256" key="3">
    <source>
        <dbReference type="ARBA" id="ARBA00022692"/>
    </source>
</evidence>
<evidence type="ECO:0000256" key="4">
    <source>
        <dbReference type="ARBA" id="ARBA00022989"/>
    </source>
</evidence>
<feature type="transmembrane region" description="Helical" evidence="6">
    <location>
        <begin position="46"/>
        <end position="66"/>
    </location>
</feature>
<evidence type="ECO:0000259" key="7">
    <source>
        <dbReference type="PROSITE" id="PS50850"/>
    </source>
</evidence>
<keyword evidence="5 6" id="KW-0472">Membrane</keyword>
<comment type="caution">
    <text evidence="8">The sequence shown here is derived from an EMBL/GenBank/DDBJ whole genome shotgun (WGS) entry which is preliminary data.</text>
</comment>
<protein>
    <submittedName>
        <fullName evidence="8">MFS transporter</fullName>
    </submittedName>
</protein>
<evidence type="ECO:0000313" key="9">
    <source>
        <dbReference type="Proteomes" id="UP000285211"/>
    </source>
</evidence>
<feature type="transmembrane region" description="Helical" evidence="6">
    <location>
        <begin position="340"/>
        <end position="359"/>
    </location>
</feature>
<feature type="domain" description="Major facilitator superfamily (MFS) profile" evidence="7">
    <location>
        <begin position="12"/>
        <end position="395"/>
    </location>
</feature>
<feature type="transmembrane region" description="Helical" evidence="6">
    <location>
        <begin position="257"/>
        <end position="274"/>
    </location>
</feature>
<feature type="transmembrane region" description="Helical" evidence="6">
    <location>
        <begin position="12"/>
        <end position="34"/>
    </location>
</feature>
<accession>A0A3S2V2C7</accession>
<keyword evidence="4 6" id="KW-1133">Transmembrane helix</keyword>
<feature type="transmembrane region" description="Helical" evidence="6">
    <location>
        <begin position="78"/>
        <end position="98"/>
    </location>
</feature>
<evidence type="ECO:0000256" key="6">
    <source>
        <dbReference type="SAM" id="Phobius"/>
    </source>
</evidence>
<feature type="transmembrane region" description="Helical" evidence="6">
    <location>
        <begin position="306"/>
        <end position="328"/>
    </location>
</feature>
<feature type="transmembrane region" description="Helical" evidence="6">
    <location>
        <begin position="220"/>
        <end position="237"/>
    </location>
</feature>
<dbReference type="PANTHER" id="PTHR43124:SF3">
    <property type="entry name" value="CHLORAMPHENICOL EFFLUX PUMP RV0191"/>
    <property type="match status" value="1"/>
</dbReference>
<feature type="transmembrane region" description="Helical" evidence="6">
    <location>
        <begin position="170"/>
        <end position="189"/>
    </location>
</feature>
<feature type="transmembrane region" description="Helical" evidence="6">
    <location>
        <begin position="281"/>
        <end position="300"/>
    </location>
</feature>
<feature type="transmembrane region" description="Helical" evidence="6">
    <location>
        <begin position="104"/>
        <end position="122"/>
    </location>
</feature>
<dbReference type="GO" id="GO:0022857">
    <property type="term" value="F:transmembrane transporter activity"/>
    <property type="evidence" value="ECO:0007669"/>
    <property type="project" value="InterPro"/>
</dbReference>
<keyword evidence="9" id="KW-1185">Reference proteome</keyword>
<gene>
    <name evidence="8" type="ORF">EOD40_13355</name>
</gene>
<dbReference type="PANTHER" id="PTHR43124">
    <property type="entry name" value="PURINE EFFLUX PUMP PBUE"/>
    <property type="match status" value="1"/>
</dbReference>
<dbReference type="Gene3D" id="1.20.1250.20">
    <property type="entry name" value="MFS general substrate transporter like domains"/>
    <property type="match status" value="2"/>
</dbReference>
<dbReference type="SUPFAM" id="SSF103473">
    <property type="entry name" value="MFS general substrate transporter"/>
    <property type="match status" value="1"/>
</dbReference>
<dbReference type="Pfam" id="PF07690">
    <property type="entry name" value="MFS_1"/>
    <property type="match status" value="1"/>
</dbReference>
<keyword evidence="3 6" id="KW-0812">Transmembrane</keyword>
<comment type="subcellular location">
    <subcellularLocation>
        <location evidence="1">Cell membrane</location>
        <topology evidence="1">Multi-pass membrane protein</topology>
    </subcellularLocation>
</comment>
<dbReference type="InterPro" id="IPR011701">
    <property type="entry name" value="MFS"/>
</dbReference>
<dbReference type="AlphaFoldDB" id="A0A3S2V2C7"/>
<dbReference type="InterPro" id="IPR036259">
    <property type="entry name" value="MFS_trans_sf"/>
</dbReference>
<organism evidence="8 9">
    <name type="scientific">Flavobacterium sufflavum</name>
    <dbReference type="NCBI Taxonomy" id="1921138"/>
    <lineage>
        <taxon>Bacteria</taxon>
        <taxon>Pseudomonadati</taxon>
        <taxon>Bacteroidota</taxon>
        <taxon>Flavobacteriia</taxon>
        <taxon>Flavobacteriales</taxon>
        <taxon>Flavobacteriaceae</taxon>
        <taxon>Flavobacterium</taxon>
    </lineage>
</organism>
<evidence type="ECO:0000256" key="5">
    <source>
        <dbReference type="ARBA" id="ARBA00023136"/>
    </source>
</evidence>
<dbReference type="GO" id="GO:0005886">
    <property type="term" value="C:plasma membrane"/>
    <property type="evidence" value="ECO:0007669"/>
    <property type="project" value="UniProtKB-SubCell"/>
</dbReference>
<proteinExistence type="predicted"/>
<dbReference type="InterPro" id="IPR020846">
    <property type="entry name" value="MFS_dom"/>
</dbReference>